<gene>
    <name evidence="2" type="ORF">ACIB24_11485</name>
</gene>
<comment type="caution">
    <text evidence="2">The sequence shown here is derived from an EMBL/GenBank/DDBJ whole genome shotgun (WGS) entry which is preliminary data.</text>
</comment>
<evidence type="ECO:0000313" key="2">
    <source>
        <dbReference type="EMBL" id="MFI7587685.1"/>
    </source>
</evidence>
<evidence type="ECO:0000313" key="3">
    <source>
        <dbReference type="Proteomes" id="UP001612915"/>
    </source>
</evidence>
<dbReference type="EMBL" id="JBITLV010000003">
    <property type="protein sequence ID" value="MFI7587685.1"/>
    <property type="molecule type" value="Genomic_DNA"/>
</dbReference>
<dbReference type="InterPro" id="IPR035931">
    <property type="entry name" value="YlxR-like_sf"/>
</dbReference>
<dbReference type="InterPro" id="IPR037465">
    <property type="entry name" value="YlxR"/>
</dbReference>
<dbReference type="Proteomes" id="UP001612915">
    <property type="component" value="Unassembled WGS sequence"/>
</dbReference>
<dbReference type="PANTHER" id="PTHR34215:SF1">
    <property type="entry name" value="YLXR DOMAIN-CONTAINING PROTEIN"/>
    <property type="match status" value="1"/>
</dbReference>
<dbReference type="SUPFAM" id="SSF64376">
    <property type="entry name" value="YlxR-like"/>
    <property type="match status" value="1"/>
</dbReference>
<dbReference type="RefSeq" id="WP_398279828.1">
    <property type="nucleotide sequence ID" value="NZ_JBITLV010000003.1"/>
</dbReference>
<proteinExistence type="predicted"/>
<dbReference type="InterPro" id="IPR007393">
    <property type="entry name" value="YlxR_dom"/>
</dbReference>
<protein>
    <submittedName>
        <fullName evidence="2">YlxR family protein</fullName>
    </submittedName>
</protein>
<evidence type="ECO:0000259" key="1">
    <source>
        <dbReference type="Pfam" id="PF04296"/>
    </source>
</evidence>
<dbReference type="Gene3D" id="3.30.1230.10">
    <property type="entry name" value="YlxR-like"/>
    <property type="match status" value="1"/>
</dbReference>
<sequence>MALRGLCSTRQVDVVTARMCIRMCIGCREREDRSVLLRVVAAEVGGVLSAVPDPDRRQPGRGASLHPRQHCLDLAERRRAFSRALRSGVPLASEPVREYLAGRA</sequence>
<name>A0ABW8AMT3_9ACTN</name>
<keyword evidence="3" id="KW-1185">Reference proteome</keyword>
<accession>A0ABW8AMT3</accession>
<organism evidence="2 3">
    <name type="scientific">Spongisporangium articulatum</name>
    <dbReference type="NCBI Taxonomy" id="3362603"/>
    <lineage>
        <taxon>Bacteria</taxon>
        <taxon>Bacillati</taxon>
        <taxon>Actinomycetota</taxon>
        <taxon>Actinomycetes</taxon>
        <taxon>Kineosporiales</taxon>
        <taxon>Kineosporiaceae</taxon>
        <taxon>Spongisporangium</taxon>
    </lineage>
</organism>
<reference evidence="2 3" key="1">
    <citation type="submission" date="2024-10" db="EMBL/GenBank/DDBJ databases">
        <title>The Natural Products Discovery Center: Release of the First 8490 Sequenced Strains for Exploring Actinobacteria Biosynthetic Diversity.</title>
        <authorList>
            <person name="Kalkreuter E."/>
            <person name="Kautsar S.A."/>
            <person name="Yang D."/>
            <person name="Bader C.D."/>
            <person name="Teijaro C.N."/>
            <person name="Fluegel L."/>
            <person name="Davis C.M."/>
            <person name="Simpson J.R."/>
            <person name="Lauterbach L."/>
            <person name="Steele A.D."/>
            <person name="Gui C."/>
            <person name="Meng S."/>
            <person name="Li G."/>
            <person name="Viehrig K."/>
            <person name="Ye F."/>
            <person name="Su P."/>
            <person name="Kiefer A.F."/>
            <person name="Nichols A."/>
            <person name="Cepeda A.J."/>
            <person name="Yan W."/>
            <person name="Fan B."/>
            <person name="Jiang Y."/>
            <person name="Adhikari A."/>
            <person name="Zheng C.-J."/>
            <person name="Schuster L."/>
            <person name="Cowan T.M."/>
            <person name="Smanski M.J."/>
            <person name="Chevrette M.G."/>
            <person name="De Carvalho L.P.S."/>
            <person name="Shen B."/>
        </authorList>
    </citation>
    <scope>NUCLEOTIDE SEQUENCE [LARGE SCALE GENOMIC DNA]</scope>
    <source>
        <strain evidence="2 3">NPDC049639</strain>
    </source>
</reference>
<dbReference type="Pfam" id="PF04296">
    <property type="entry name" value="YlxR"/>
    <property type="match status" value="1"/>
</dbReference>
<feature type="domain" description="YlxR" evidence="1">
    <location>
        <begin position="22"/>
        <end position="100"/>
    </location>
</feature>
<dbReference type="PANTHER" id="PTHR34215">
    <property type="entry name" value="BLL0784 PROTEIN"/>
    <property type="match status" value="1"/>
</dbReference>